<protein>
    <recommendedName>
        <fullName evidence="4">Mediator of RNA polymerase II transcription subunit 9</fullName>
    </recommendedName>
</protein>
<reference evidence="2 3" key="1">
    <citation type="submission" date="2020-10" db="EMBL/GenBank/DDBJ databases">
        <title>The Coptis chinensis genome and diversification of protoberbering-type alkaloids.</title>
        <authorList>
            <person name="Wang B."/>
            <person name="Shu S."/>
            <person name="Song C."/>
            <person name="Liu Y."/>
        </authorList>
    </citation>
    <scope>NUCLEOTIDE SEQUENCE [LARGE SCALE GENOMIC DNA]</scope>
    <source>
        <strain evidence="2">HL-2020</strain>
        <tissue evidence="2">Leaf</tissue>
    </source>
</reference>
<dbReference type="SUPFAM" id="SSF81891">
    <property type="entry name" value="Poly A polymerase C-terminal region-like"/>
    <property type="match status" value="1"/>
</dbReference>
<evidence type="ECO:0000313" key="3">
    <source>
        <dbReference type="Proteomes" id="UP000631114"/>
    </source>
</evidence>
<dbReference type="OrthoDB" id="445712at2759"/>
<keyword evidence="3" id="KW-1185">Reference proteome</keyword>
<dbReference type="Gene3D" id="1.10.3090.10">
    <property type="entry name" value="cca-adding enzyme, domain 2"/>
    <property type="match status" value="1"/>
</dbReference>
<dbReference type="GO" id="GO:0052927">
    <property type="term" value="F:CC tRNA cytidylyltransferase activity"/>
    <property type="evidence" value="ECO:0007669"/>
    <property type="project" value="TreeGrafter"/>
</dbReference>
<dbReference type="Proteomes" id="UP000631114">
    <property type="component" value="Unassembled WGS sequence"/>
</dbReference>
<dbReference type="PANTHER" id="PTHR13734">
    <property type="entry name" value="TRNA-NUCLEOTIDYLTRANSFERASE"/>
    <property type="match status" value="1"/>
</dbReference>
<evidence type="ECO:0000256" key="1">
    <source>
        <dbReference type="ARBA" id="ARBA00022884"/>
    </source>
</evidence>
<name>A0A835I6T2_9MAGN</name>
<dbReference type="GO" id="GO:0052929">
    <property type="term" value="F:ATP:3'-cytidine-cytidine-tRNA adenylyltransferase activity"/>
    <property type="evidence" value="ECO:0007669"/>
    <property type="project" value="TreeGrafter"/>
</dbReference>
<dbReference type="GO" id="GO:0003723">
    <property type="term" value="F:RNA binding"/>
    <property type="evidence" value="ECO:0007669"/>
    <property type="project" value="UniProtKB-KW"/>
</dbReference>
<sequence length="486" mass="55493">MSNKGVWLVICLFFQCAFPGKLSLLTLHLTLLGARFGFVLDKELKEAASSDEVKAAIADKISRERIGHEIDLMISGNEPVKAMAYICELQLFWVVFSLPCLPHESGSPNFEDRLCVAYVDAAWSLLQVVGYSTFNDDQRRLYLYGVLFLPLRKSMYSDNKGKKAIKVPVVNHIFRNSLKLKASDAETVINLHVASERFVSLVPFLTSKVMNVEEDSEIENFNVPDTSKQRIVAGKLLREIKGFWRVSLLISTLIFPSDSSLAEGSSEMCAELDKSSQMYRRVENIILELGLDNVWEMKPLVNGKEIMSILQLKTGGPQVKEWKLKRAKKENGEPIFRRKLDDDTKYTNSQQHSHTLILKSRSLLTHLQQQQQLLQQQRLLQQQQQQQHHQSLASHFHLLHLVENLADVIENGTRDQHTDVLINELTSNFDKCQQLLNSISGSISSKAVTVEGQKRKFEESEQLLNQRRELIAKYRSSVDELVKEDR</sequence>
<proteinExistence type="predicted"/>
<accession>A0A835I6T2</accession>
<keyword evidence="1" id="KW-0694">RNA-binding</keyword>
<dbReference type="PANTHER" id="PTHR13734:SF5">
    <property type="entry name" value="CCA TRNA NUCLEOTIDYLTRANSFERASE, MITOCHONDRIAL"/>
    <property type="match status" value="1"/>
</dbReference>
<evidence type="ECO:0000313" key="2">
    <source>
        <dbReference type="EMBL" id="KAF9610722.1"/>
    </source>
</evidence>
<evidence type="ECO:0008006" key="4">
    <source>
        <dbReference type="Google" id="ProtNLM"/>
    </source>
</evidence>
<gene>
    <name evidence="2" type="ORF">IFM89_024572</name>
</gene>
<organism evidence="2 3">
    <name type="scientific">Coptis chinensis</name>
    <dbReference type="NCBI Taxonomy" id="261450"/>
    <lineage>
        <taxon>Eukaryota</taxon>
        <taxon>Viridiplantae</taxon>
        <taxon>Streptophyta</taxon>
        <taxon>Embryophyta</taxon>
        <taxon>Tracheophyta</taxon>
        <taxon>Spermatophyta</taxon>
        <taxon>Magnoliopsida</taxon>
        <taxon>Ranunculales</taxon>
        <taxon>Ranunculaceae</taxon>
        <taxon>Coptidoideae</taxon>
        <taxon>Coptis</taxon>
    </lineage>
</organism>
<dbReference type="EMBL" id="JADFTS010000004">
    <property type="protein sequence ID" value="KAF9610722.1"/>
    <property type="molecule type" value="Genomic_DNA"/>
</dbReference>
<dbReference type="GO" id="GO:0001680">
    <property type="term" value="P:tRNA 3'-terminal CCA addition"/>
    <property type="evidence" value="ECO:0007669"/>
    <property type="project" value="TreeGrafter"/>
</dbReference>
<comment type="caution">
    <text evidence="2">The sequence shown here is derived from an EMBL/GenBank/DDBJ whole genome shotgun (WGS) entry which is preliminary data.</text>
</comment>
<dbReference type="AlphaFoldDB" id="A0A835I6T2"/>